<keyword evidence="3" id="KW-0479">Metal-binding</keyword>
<reference evidence="10" key="1">
    <citation type="submission" date="2025-08" db="UniProtKB">
        <authorList>
            <consortium name="RefSeq"/>
        </authorList>
    </citation>
    <scope>IDENTIFICATION</scope>
    <source>
        <tissue evidence="10">Muscle</tissue>
    </source>
</reference>
<evidence type="ECO:0000256" key="4">
    <source>
        <dbReference type="ARBA" id="ARBA00022771"/>
    </source>
</evidence>
<dbReference type="GeneID" id="106466745"/>
<evidence type="ECO:0000256" key="7">
    <source>
        <dbReference type="ARBA" id="ARBA00023136"/>
    </source>
</evidence>
<evidence type="ECO:0000313" key="9">
    <source>
        <dbReference type="Proteomes" id="UP000694941"/>
    </source>
</evidence>
<sequence length="206" mass="23677">MVVCTASIIPGVQCTTSVSSVCPTMCPTHWSAGTSYCPVLTMPMWKQLYGMEQVWLAEFHQLFNQYLPHRWYLTALEHKPAGVWNIFVDSAKVRFCCEECGHGWTSMKGRVGFWFIFNPTVGEGIVTFKLYGQQCDRCKGGRYEPAMWYPEEVVKVLVNIYNRVGQVFYGFYQPPIHMNRRPGKPRNPHNSDLCQACKDGVCTERR</sequence>
<keyword evidence="9" id="KW-1185">Reference proteome</keyword>
<feature type="domain" description="3CxxC-type" evidence="8">
    <location>
        <begin position="90"/>
        <end position="200"/>
    </location>
</feature>
<proteinExistence type="predicted"/>
<evidence type="ECO:0000256" key="2">
    <source>
        <dbReference type="ARBA" id="ARBA00022692"/>
    </source>
</evidence>
<dbReference type="InterPro" id="IPR026096">
    <property type="entry name" value="R-trans_p"/>
</dbReference>
<comment type="subcellular location">
    <subcellularLocation>
        <location evidence="1">Membrane</location>
        <topology evidence="1">Single-pass membrane protein</topology>
    </subcellularLocation>
</comment>
<dbReference type="Pfam" id="PF13695">
    <property type="entry name" value="Zn_ribbon_3CxxC"/>
    <property type="match status" value="1"/>
</dbReference>
<dbReference type="PANTHER" id="PTHR14402:SF10">
    <property type="entry name" value="3CXXC-TYPE DOMAIN-CONTAINING PROTEIN"/>
    <property type="match status" value="1"/>
</dbReference>
<evidence type="ECO:0000256" key="1">
    <source>
        <dbReference type="ARBA" id="ARBA00004167"/>
    </source>
</evidence>
<evidence type="ECO:0000313" key="10">
    <source>
        <dbReference type="RefSeq" id="XP_013782497.2"/>
    </source>
</evidence>
<protein>
    <submittedName>
        <fullName evidence="10">Receptor-transporting protein 3-like</fullName>
    </submittedName>
</protein>
<keyword evidence="2" id="KW-0812">Transmembrane</keyword>
<gene>
    <name evidence="10" type="primary">LOC106466745</name>
</gene>
<evidence type="ECO:0000256" key="5">
    <source>
        <dbReference type="ARBA" id="ARBA00022833"/>
    </source>
</evidence>
<keyword evidence="7" id="KW-0472">Membrane</keyword>
<name>A0ABM1BI69_LIMPO</name>
<evidence type="ECO:0000259" key="8">
    <source>
        <dbReference type="SMART" id="SM01328"/>
    </source>
</evidence>
<dbReference type="PANTHER" id="PTHR14402">
    <property type="entry name" value="RECEPTOR TRANSPORTING PROTEIN"/>
    <property type="match status" value="1"/>
</dbReference>
<keyword evidence="5" id="KW-0862">Zinc</keyword>
<dbReference type="Proteomes" id="UP000694941">
    <property type="component" value="Unplaced"/>
</dbReference>
<evidence type="ECO:0000256" key="3">
    <source>
        <dbReference type="ARBA" id="ARBA00022723"/>
    </source>
</evidence>
<dbReference type="RefSeq" id="XP_013782497.2">
    <property type="nucleotide sequence ID" value="XM_013927043.2"/>
</dbReference>
<dbReference type="InterPro" id="IPR027377">
    <property type="entry name" value="ZAR1/RTP1-5-like_Znf-3CxxC"/>
</dbReference>
<organism evidence="9 10">
    <name type="scientific">Limulus polyphemus</name>
    <name type="common">Atlantic horseshoe crab</name>
    <dbReference type="NCBI Taxonomy" id="6850"/>
    <lineage>
        <taxon>Eukaryota</taxon>
        <taxon>Metazoa</taxon>
        <taxon>Ecdysozoa</taxon>
        <taxon>Arthropoda</taxon>
        <taxon>Chelicerata</taxon>
        <taxon>Merostomata</taxon>
        <taxon>Xiphosura</taxon>
        <taxon>Limulidae</taxon>
        <taxon>Limulus</taxon>
    </lineage>
</organism>
<evidence type="ECO:0000256" key="6">
    <source>
        <dbReference type="ARBA" id="ARBA00022989"/>
    </source>
</evidence>
<dbReference type="SMART" id="SM01328">
    <property type="entry name" value="zf-3CxxC"/>
    <property type="match status" value="1"/>
</dbReference>
<accession>A0ABM1BI69</accession>
<keyword evidence="6" id="KW-1133">Transmembrane helix</keyword>
<keyword evidence="4" id="KW-0863">Zinc-finger</keyword>